<dbReference type="EMBL" id="VTWT01000008">
    <property type="protein sequence ID" value="KAA9331200.1"/>
    <property type="molecule type" value="Genomic_DNA"/>
</dbReference>
<organism evidence="9 10">
    <name type="scientific">Adhaeribacter soli</name>
    <dbReference type="NCBI Taxonomy" id="2607655"/>
    <lineage>
        <taxon>Bacteria</taxon>
        <taxon>Pseudomonadati</taxon>
        <taxon>Bacteroidota</taxon>
        <taxon>Cytophagia</taxon>
        <taxon>Cytophagales</taxon>
        <taxon>Hymenobacteraceae</taxon>
        <taxon>Adhaeribacter</taxon>
    </lineage>
</organism>
<dbReference type="PANTHER" id="PTHR43811:SF19">
    <property type="entry name" value="39 KDA FK506-BINDING NUCLEAR PROTEIN"/>
    <property type="match status" value="1"/>
</dbReference>
<evidence type="ECO:0000256" key="4">
    <source>
        <dbReference type="ARBA" id="ARBA00023235"/>
    </source>
</evidence>
<evidence type="ECO:0000259" key="8">
    <source>
        <dbReference type="PROSITE" id="PS50059"/>
    </source>
</evidence>
<keyword evidence="10" id="KW-1185">Reference proteome</keyword>
<dbReference type="Gene3D" id="3.10.50.40">
    <property type="match status" value="1"/>
</dbReference>
<evidence type="ECO:0000256" key="1">
    <source>
        <dbReference type="ARBA" id="ARBA00000971"/>
    </source>
</evidence>
<dbReference type="PROSITE" id="PS51257">
    <property type="entry name" value="PROKAR_LIPOPROTEIN"/>
    <property type="match status" value="1"/>
</dbReference>
<dbReference type="PANTHER" id="PTHR43811">
    <property type="entry name" value="FKBP-TYPE PEPTIDYL-PROLYL CIS-TRANS ISOMERASE FKPA"/>
    <property type="match status" value="1"/>
</dbReference>
<dbReference type="PROSITE" id="PS50059">
    <property type="entry name" value="FKBP_PPIASE"/>
    <property type="match status" value="1"/>
</dbReference>
<dbReference type="AlphaFoldDB" id="A0A5N1ISW3"/>
<evidence type="ECO:0000256" key="5">
    <source>
        <dbReference type="PROSITE-ProRule" id="PRU00277"/>
    </source>
</evidence>
<dbReference type="Proteomes" id="UP000326570">
    <property type="component" value="Unassembled WGS sequence"/>
</dbReference>
<keyword evidence="7" id="KW-0732">Signal</keyword>
<evidence type="ECO:0000313" key="9">
    <source>
        <dbReference type="EMBL" id="KAA9331200.1"/>
    </source>
</evidence>
<dbReference type="InterPro" id="IPR046357">
    <property type="entry name" value="PPIase_dom_sf"/>
</dbReference>
<evidence type="ECO:0000256" key="3">
    <source>
        <dbReference type="ARBA" id="ARBA00023110"/>
    </source>
</evidence>
<sequence length="169" mass="18834">MLPLKNNLFKVLFSLFLLFGFASCQEEYVDPFDPVKQAADDDALIQEYIARDATIKDYTKTASGLYYIKRQAGTDPQIQSGNTVKAHYIGRFLNGQKFDSSYDKNSPMLVTVDKTGVIKGWTEGLKMMQKGEKATLYIPSALAYGRIGSSNIPPNTVLVFDLEILSVTQ</sequence>
<dbReference type="GO" id="GO:0003755">
    <property type="term" value="F:peptidyl-prolyl cis-trans isomerase activity"/>
    <property type="evidence" value="ECO:0007669"/>
    <property type="project" value="UniProtKB-UniRule"/>
</dbReference>
<dbReference type="EC" id="5.2.1.8" evidence="6"/>
<dbReference type="InterPro" id="IPR001179">
    <property type="entry name" value="PPIase_FKBP_dom"/>
</dbReference>
<feature type="chain" id="PRO_5025007182" description="Peptidyl-prolyl cis-trans isomerase" evidence="7">
    <location>
        <begin position="25"/>
        <end position="169"/>
    </location>
</feature>
<dbReference type="SUPFAM" id="SSF54534">
    <property type="entry name" value="FKBP-like"/>
    <property type="match status" value="1"/>
</dbReference>
<evidence type="ECO:0000313" key="10">
    <source>
        <dbReference type="Proteomes" id="UP000326570"/>
    </source>
</evidence>
<feature type="domain" description="PPIase FKBP-type" evidence="8">
    <location>
        <begin position="81"/>
        <end position="168"/>
    </location>
</feature>
<accession>A0A5N1ISW3</accession>
<gene>
    <name evidence="9" type="ORF">F0P94_15035</name>
</gene>
<comment type="caution">
    <text evidence="9">The sequence shown here is derived from an EMBL/GenBank/DDBJ whole genome shotgun (WGS) entry which is preliminary data.</text>
</comment>
<proteinExistence type="inferred from homology"/>
<comment type="similarity">
    <text evidence="2 6">Belongs to the FKBP-type PPIase family.</text>
</comment>
<evidence type="ECO:0000256" key="2">
    <source>
        <dbReference type="ARBA" id="ARBA00006577"/>
    </source>
</evidence>
<feature type="signal peptide" evidence="7">
    <location>
        <begin position="1"/>
        <end position="24"/>
    </location>
</feature>
<name>A0A5N1ISW3_9BACT</name>
<keyword evidence="4 5" id="KW-0413">Isomerase</keyword>
<keyword evidence="3 5" id="KW-0697">Rotamase</keyword>
<dbReference type="Pfam" id="PF00254">
    <property type="entry name" value="FKBP_C"/>
    <property type="match status" value="1"/>
</dbReference>
<evidence type="ECO:0000256" key="7">
    <source>
        <dbReference type="SAM" id="SignalP"/>
    </source>
</evidence>
<evidence type="ECO:0000256" key="6">
    <source>
        <dbReference type="RuleBase" id="RU003915"/>
    </source>
</evidence>
<protein>
    <recommendedName>
        <fullName evidence="6">Peptidyl-prolyl cis-trans isomerase</fullName>
        <ecNumber evidence="6">5.2.1.8</ecNumber>
    </recommendedName>
</protein>
<dbReference type="RefSeq" id="WP_150904723.1">
    <property type="nucleotide sequence ID" value="NZ_VTWT01000008.1"/>
</dbReference>
<comment type="catalytic activity">
    <reaction evidence="1 5 6">
        <text>[protein]-peptidylproline (omega=180) = [protein]-peptidylproline (omega=0)</text>
        <dbReference type="Rhea" id="RHEA:16237"/>
        <dbReference type="Rhea" id="RHEA-COMP:10747"/>
        <dbReference type="Rhea" id="RHEA-COMP:10748"/>
        <dbReference type="ChEBI" id="CHEBI:83833"/>
        <dbReference type="ChEBI" id="CHEBI:83834"/>
        <dbReference type="EC" id="5.2.1.8"/>
    </reaction>
</comment>
<reference evidence="9 10" key="1">
    <citation type="submission" date="2019-09" db="EMBL/GenBank/DDBJ databases">
        <title>Genome sequence of Adhaeribacter sp. M2.</title>
        <authorList>
            <person name="Srinivasan S."/>
        </authorList>
    </citation>
    <scope>NUCLEOTIDE SEQUENCE [LARGE SCALE GENOMIC DNA]</scope>
    <source>
        <strain evidence="9 10">M2</strain>
    </source>
</reference>